<feature type="domain" description="AAA+ ATPase" evidence="11">
    <location>
        <begin position="21"/>
        <end position="520"/>
    </location>
</feature>
<organism evidence="12 13">
    <name type="scientific">Aureitalea marina</name>
    <dbReference type="NCBI Taxonomy" id="930804"/>
    <lineage>
        <taxon>Bacteria</taxon>
        <taxon>Pseudomonadati</taxon>
        <taxon>Bacteroidota</taxon>
        <taxon>Flavobacteriia</taxon>
        <taxon>Flavobacteriales</taxon>
        <taxon>Flavobacteriaceae</taxon>
        <taxon>Aureitalea</taxon>
    </lineage>
</organism>
<dbReference type="GO" id="GO:0009432">
    <property type="term" value="P:SOS response"/>
    <property type="evidence" value="ECO:0007669"/>
    <property type="project" value="TreeGrafter"/>
</dbReference>
<dbReference type="GO" id="GO:0006281">
    <property type="term" value="P:DNA repair"/>
    <property type="evidence" value="ECO:0007669"/>
    <property type="project" value="UniProtKB-KW"/>
</dbReference>
<dbReference type="CDD" id="cd03241">
    <property type="entry name" value="ABC_RecN"/>
    <property type="match status" value="2"/>
</dbReference>
<evidence type="ECO:0000256" key="7">
    <source>
        <dbReference type="ARBA" id="ARBA00023204"/>
    </source>
</evidence>
<dbReference type="GO" id="GO:0006310">
    <property type="term" value="P:DNA recombination"/>
    <property type="evidence" value="ECO:0007669"/>
    <property type="project" value="InterPro"/>
</dbReference>
<dbReference type="InterPro" id="IPR003593">
    <property type="entry name" value="AAA+_ATPase"/>
</dbReference>
<keyword evidence="5 9" id="KW-0227">DNA damage</keyword>
<evidence type="ECO:0000256" key="1">
    <source>
        <dbReference type="ARBA" id="ARBA00003618"/>
    </source>
</evidence>
<proteinExistence type="inferred from homology"/>
<dbReference type="InterPro" id="IPR004604">
    <property type="entry name" value="DNA_recomb/repair_RecN"/>
</dbReference>
<keyword evidence="13" id="KW-1185">Reference proteome</keyword>
<keyword evidence="6" id="KW-0067">ATP-binding</keyword>
<dbReference type="AlphaFoldDB" id="A0A2S7KN89"/>
<dbReference type="OrthoDB" id="9806954at2"/>
<reference evidence="12 13" key="1">
    <citation type="submission" date="2016-11" db="EMBL/GenBank/DDBJ databases">
        <title>Trade-off between light-utilization and light-protection in marine flavobacteria.</title>
        <authorList>
            <person name="Kumagai Y."/>
        </authorList>
    </citation>
    <scope>NUCLEOTIDE SEQUENCE [LARGE SCALE GENOMIC DNA]</scope>
    <source>
        <strain evidence="12 13">NBRC 107741</strain>
    </source>
</reference>
<comment type="function">
    <text evidence="1 9">May be involved in recombinational repair of damaged DNA.</text>
</comment>
<keyword evidence="10" id="KW-0175">Coiled coil</keyword>
<dbReference type="GO" id="GO:0005524">
    <property type="term" value="F:ATP binding"/>
    <property type="evidence" value="ECO:0007669"/>
    <property type="project" value="UniProtKB-KW"/>
</dbReference>
<dbReference type="RefSeq" id="WP_104811947.1">
    <property type="nucleotide sequence ID" value="NZ_MQUB01000001.1"/>
</dbReference>
<evidence type="ECO:0000256" key="3">
    <source>
        <dbReference type="ARBA" id="ARBA00021315"/>
    </source>
</evidence>
<keyword evidence="7 9" id="KW-0234">DNA repair</keyword>
<dbReference type="Pfam" id="PF02463">
    <property type="entry name" value="SMC_N"/>
    <property type="match status" value="1"/>
</dbReference>
<dbReference type="SUPFAM" id="SSF52540">
    <property type="entry name" value="P-loop containing nucleoside triphosphate hydrolases"/>
    <property type="match status" value="1"/>
</dbReference>
<accession>A0A2S7KN89</accession>
<dbReference type="SMART" id="SM00382">
    <property type="entry name" value="AAA"/>
    <property type="match status" value="1"/>
</dbReference>
<dbReference type="PANTHER" id="PTHR11059:SF0">
    <property type="entry name" value="DNA REPAIR PROTEIN RECN"/>
    <property type="match status" value="1"/>
</dbReference>
<evidence type="ECO:0000256" key="6">
    <source>
        <dbReference type="ARBA" id="ARBA00022840"/>
    </source>
</evidence>
<dbReference type="Gene3D" id="3.40.50.300">
    <property type="entry name" value="P-loop containing nucleotide triphosphate hydrolases"/>
    <property type="match status" value="2"/>
</dbReference>
<dbReference type="Proteomes" id="UP000239800">
    <property type="component" value="Unassembled WGS sequence"/>
</dbReference>
<evidence type="ECO:0000256" key="8">
    <source>
        <dbReference type="ARBA" id="ARBA00033408"/>
    </source>
</evidence>
<comment type="similarity">
    <text evidence="2 9">Belongs to the RecN family.</text>
</comment>
<dbReference type="PANTHER" id="PTHR11059">
    <property type="entry name" value="DNA REPAIR PROTEIN RECN"/>
    <property type="match status" value="1"/>
</dbReference>
<dbReference type="GO" id="GO:0043590">
    <property type="term" value="C:bacterial nucleoid"/>
    <property type="evidence" value="ECO:0007669"/>
    <property type="project" value="TreeGrafter"/>
</dbReference>
<dbReference type="InterPro" id="IPR003395">
    <property type="entry name" value="RecF/RecN/SMC_N"/>
</dbReference>
<feature type="coiled-coil region" evidence="10">
    <location>
        <begin position="151"/>
        <end position="185"/>
    </location>
</feature>
<sequence length="550" mass="62241">MIKSISVRNFALIDDIEFDLEKGMTVLTGETGAGKSILLGAISLLLGKRADLSSAGDPEKKCVIEAEFDVSDLNLIHFFEQQQIDYEPLTIIRREILPGGRSRGFINDAPVNLNQMQALGKELVDIHSQFDTQTLNSQHYQLGVMDSMAGLEITMDEYQKLLRHYRKLEKEEKELSEELARSRRDLDYHQYLLQELDEIDLESVDQPQLELESEKLSNVEGIQETLHRIKAMMQQDAVGLMDQLFELRRELSSLSGFGEVYQSWADRSQSIIEELDDLSREIDRESDSLELDPERMSFVSEQLDHLQKLQDKHHVTDTDQLIGIREELRSQVDNSGQLEERIAQIQSELQATATKLSSLANKIHQGRKEIIRPFSDQFQEILADLGMPDAELNIILNHTAEFRDTGMDQLEWLFTANKGGRAGELAKVASGGELSRIMLAIKSILSRRKQLPTLIFDEIDTGVSGKIAEQMAIQMHQISRHSQLLAITHLAQVAAKGSHHLKVFKETDAVRTITHLKPLDEDARIVEIAQMIGGDQYSDSALAHARELLN</sequence>
<keyword evidence="4" id="KW-0547">Nucleotide-binding</keyword>
<feature type="coiled-coil region" evidence="10">
    <location>
        <begin position="328"/>
        <end position="362"/>
    </location>
</feature>
<name>A0A2S7KN89_9FLAO</name>
<evidence type="ECO:0000313" key="13">
    <source>
        <dbReference type="Proteomes" id="UP000239800"/>
    </source>
</evidence>
<dbReference type="NCBIfam" id="TIGR00634">
    <property type="entry name" value="recN"/>
    <property type="match status" value="1"/>
</dbReference>
<dbReference type="InterPro" id="IPR027417">
    <property type="entry name" value="P-loop_NTPase"/>
</dbReference>
<protein>
    <recommendedName>
        <fullName evidence="3 9">DNA repair protein RecN</fullName>
    </recommendedName>
    <alternativeName>
        <fullName evidence="8 9">Recombination protein N</fullName>
    </alternativeName>
</protein>
<dbReference type="EMBL" id="MQUB01000001">
    <property type="protein sequence ID" value="PQB04023.1"/>
    <property type="molecule type" value="Genomic_DNA"/>
</dbReference>
<evidence type="ECO:0000256" key="10">
    <source>
        <dbReference type="SAM" id="Coils"/>
    </source>
</evidence>
<comment type="caution">
    <text evidence="12">The sequence shown here is derived from an EMBL/GenBank/DDBJ whole genome shotgun (WGS) entry which is preliminary data.</text>
</comment>
<evidence type="ECO:0000256" key="4">
    <source>
        <dbReference type="ARBA" id="ARBA00022741"/>
    </source>
</evidence>
<evidence type="ECO:0000256" key="5">
    <source>
        <dbReference type="ARBA" id="ARBA00022763"/>
    </source>
</evidence>
<gene>
    <name evidence="12" type="ORF">BST85_03240</name>
</gene>
<dbReference type="PIRSF" id="PIRSF003128">
    <property type="entry name" value="RecN"/>
    <property type="match status" value="1"/>
</dbReference>
<evidence type="ECO:0000256" key="2">
    <source>
        <dbReference type="ARBA" id="ARBA00009441"/>
    </source>
</evidence>
<evidence type="ECO:0000259" key="11">
    <source>
        <dbReference type="SMART" id="SM00382"/>
    </source>
</evidence>
<evidence type="ECO:0000256" key="9">
    <source>
        <dbReference type="PIRNR" id="PIRNR003128"/>
    </source>
</evidence>
<evidence type="ECO:0000313" key="12">
    <source>
        <dbReference type="EMBL" id="PQB04023.1"/>
    </source>
</evidence>